<evidence type="ECO:0000256" key="2">
    <source>
        <dbReference type="ARBA" id="ARBA00022801"/>
    </source>
</evidence>
<feature type="region of interest" description="Disordered" evidence="3">
    <location>
        <begin position="341"/>
        <end position="384"/>
    </location>
</feature>
<evidence type="ECO:0000313" key="5">
    <source>
        <dbReference type="EMBL" id="GEU31210.1"/>
    </source>
</evidence>
<proteinExistence type="predicted"/>
<dbReference type="EMBL" id="BKCJ010000229">
    <property type="protein sequence ID" value="GEU31210.1"/>
    <property type="molecule type" value="Genomic_DNA"/>
</dbReference>
<dbReference type="GO" id="GO:0016787">
    <property type="term" value="F:hydrolase activity"/>
    <property type="evidence" value="ECO:0007669"/>
    <property type="project" value="UniProtKB-KW"/>
</dbReference>
<dbReference type="InterPro" id="IPR012337">
    <property type="entry name" value="RNaseH-like_sf"/>
</dbReference>
<name>A0A6L2J3J8_TANCI</name>
<reference evidence="5" key="1">
    <citation type="journal article" date="2019" name="Sci. Rep.">
        <title>Draft genome of Tanacetum cinerariifolium, the natural source of mosquito coil.</title>
        <authorList>
            <person name="Yamashiro T."/>
            <person name="Shiraishi A."/>
            <person name="Satake H."/>
            <person name="Nakayama K."/>
        </authorList>
    </citation>
    <scope>NUCLEOTIDE SEQUENCE</scope>
</reference>
<dbReference type="PROSITE" id="PS50994">
    <property type="entry name" value="INTEGRASE"/>
    <property type="match status" value="1"/>
</dbReference>
<feature type="compositionally biased region" description="Basic and acidic residues" evidence="3">
    <location>
        <begin position="296"/>
        <end position="306"/>
    </location>
</feature>
<feature type="compositionally biased region" description="Polar residues" evidence="3">
    <location>
        <begin position="361"/>
        <end position="384"/>
    </location>
</feature>
<dbReference type="PANTHER" id="PTHR42648">
    <property type="entry name" value="TRANSPOSASE, PUTATIVE-RELATED"/>
    <property type="match status" value="1"/>
</dbReference>
<dbReference type="InterPro" id="IPR001584">
    <property type="entry name" value="Integrase_cat-core"/>
</dbReference>
<dbReference type="PANTHER" id="PTHR42648:SF30">
    <property type="entry name" value="RIBONUCLEASE H-LIKE DOMAIN, GAG-PRE-INTEGRASE DOMAIN PROTEIN-RELATED"/>
    <property type="match status" value="1"/>
</dbReference>
<evidence type="ECO:0000256" key="1">
    <source>
        <dbReference type="ARBA" id="ARBA00022723"/>
    </source>
</evidence>
<feature type="compositionally biased region" description="Basic and acidic residues" evidence="3">
    <location>
        <begin position="274"/>
        <end position="285"/>
    </location>
</feature>
<dbReference type="Pfam" id="PF07727">
    <property type="entry name" value="RVT_2"/>
    <property type="match status" value="1"/>
</dbReference>
<dbReference type="InterPro" id="IPR013103">
    <property type="entry name" value="RVT_2"/>
</dbReference>
<gene>
    <name evidence="5" type="ORF">Tci_003188</name>
</gene>
<dbReference type="GO" id="GO:0046872">
    <property type="term" value="F:metal ion binding"/>
    <property type="evidence" value="ECO:0007669"/>
    <property type="project" value="UniProtKB-KW"/>
</dbReference>
<sequence>MYTFYPMMVANSRKHHCRVRPYTREVFVFSTDLEIQTKHYSLVFRNRKGDEARIKKTCERHVVLMWVVLDPGCLGVPPCFTQNQASYNANYQGRALHGSLLLVNVHGSFPSMKAAAIMFAYREQGIEHLQQLSLGTVPSYGVARSGKTHTTHIRCYVILVLAASGGFNLNDEADEAMEETQELRPIGRVQSKAKKKSAGSSRRGSSSFVDLVAAKFLDIKQKIGKEGRATTVLYRVEESGFEYPEGRGQFTQHGLNMDESISLFSIIDKEETLRAEESGKGKGKEIVGSSSVDMIEDGKNKNNDKRNKAKKRKNVGNNDGSNKNSNLTCWKYGKTGHFKKDYRVKTNNGGNTSGSGQGSNDPNSSQGIIHETTSPYTPQQNVVSERQHRAIKEMVNSMLSYSGLIEGFWGKAMLTAFYLLNRVPNNMNKVTLVNFATYNLLIYKIDDKITFLNGNLKEEAPKQWHQKFDEVVLSSGFVLNQSDKWIYYKFDKSGTGVIICLYVDDMLILGTDQDQVDKTKEFLSSNFSMKDMREADINLSVMIKREDKGITITQSHYIEKILKKFKCDDYFPVSTPLDLTIKLMPNTSKDVDNLEYSRAIGCLMYALTSTRPAEFIALVASRKEAEWLRNLIYEISLWPKPISLISIYCDGATTLPKAYCQIYNGKSRYLGVRHSKVHELVTNGVIFVDFVRSQQNLVDHLTKGLARDLVHKSAIGMGLKSIKISNDKTLNSLLAKSGS</sequence>
<dbReference type="GO" id="GO:0003676">
    <property type="term" value="F:nucleic acid binding"/>
    <property type="evidence" value="ECO:0007669"/>
    <property type="project" value="InterPro"/>
</dbReference>
<keyword evidence="1" id="KW-0479">Metal-binding</keyword>
<dbReference type="CDD" id="cd09272">
    <property type="entry name" value="RNase_HI_RT_Ty1"/>
    <property type="match status" value="1"/>
</dbReference>
<feature type="region of interest" description="Disordered" evidence="3">
    <location>
        <begin position="274"/>
        <end position="326"/>
    </location>
</feature>
<keyword evidence="2" id="KW-0378">Hydrolase</keyword>
<organism evidence="5">
    <name type="scientific">Tanacetum cinerariifolium</name>
    <name type="common">Dalmatian daisy</name>
    <name type="synonym">Chrysanthemum cinerariifolium</name>
    <dbReference type="NCBI Taxonomy" id="118510"/>
    <lineage>
        <taxon>Eukaryota</taxon>
        <taxon>Viridiplantae</taxon>
        <taxon>Streptophyta</taxon>
        <taxon>Embryophyta</taxon>
        <taxon>Tracheophyta</taxon>
        <taxon>Spermatophyta</taxon>
        <taxon>Magnoliopsida</taxon>
        <taxon>eudicotyledons</taxon>
        <taxon>Gunneridae</taxon>
        <taxon>Pentapetalae</taxon>
        <taxon>asterids</taxon>
        <taxon>campanulids</taxon>
        <taxon>Asterales</taxon>
        <taxon>Asteraceae</taxon>
        <taxon>Asteroideae</taxon>
        <taxon>Anthemideae</taxon>
        <taxon>Anthemidinae</taxon>
        <taxon>Tanacetum</taxon>
    </lineage>
</organism>
<comment type="caution">
    <text evidence="5">The sequence shown here is derived from an EMBL/GenBank/DDBJ whole genome shotgun (WGS) entry which is preliminary data.</text>
</comment>
<dbReference type="GO" id="GO:0015074">
    <property type="term" value="P:DNA integration"/>
    <property type="evidence" value="ECO:0007669"/>
    <property type="project" value="InterPro"/>
</dbReference>
<dbReference type="InterPro" id="IPR039537">
    <property type="entry name" value="Retrotran_Ty1/copia-like"/>
</dbReference>
<dbReference type="AlphaFoldDB" id="A0A6L2J3J8"/>
<feature type="domain" description="Integrase catalytic" evidence="4">
    <location>
        <begin position="344"/>
        <end position="445"/>
    </location>
</feature>
<protein>
    <submittedName>
        <fullName evidence="5">Zinc finger, CCHC-type</fullName>
    </submittedName>
</protein>
<dbReference type="Gene3D" id="3.30.420.10">
    <property type="entry name" value="Ribonuclease H-like superfamily/Ribonuclease H"/>
    <property type="match status" value="1"/>
</dbReference>
<dbReference type="SUPFAM" id="SSF53098">
    <property type="entry name" value="Ribonuclease H-like"/>
    <property type="match status" value="1"/>
</dbReference>
<accession>A0A6L2J3J8</accession>
<dbReference type="InterPro" id="IPR036397">
    <property type="entry name" value="RNaseH_sf"/>
</dbReference>
<evidence type="ECO:0000259" key="4">
    <source>
        <dbReference type="PROSITE" id="PS50994"/>
    </source>
</evidence>
<evidence type="ECO:0000256" key="3">
    <source>
        <dbReference type="SAM" id="MobiDB-lite"/>
    </source>
</evidence>
<feature type="region of interest" description="Disordered" evidence="3">
    <location>
        <begin position="181"/>
        <end position="204"/>
    </location>
</feature>